<sequence>MKDIKIQDIEAFVKTIEKGVEQFDSAINTLEGYHRRASNYNYPLPIEILKREKANMEEQLKEFKEKTLGELLQGDTNSFKKLISYKEIMDSEIEIRE</sequence>
<gene>
    <name evidence="1" type="ORF">NE398_12715</name>
</gene>
<dbReference type="EMBL" id="JAMRYU010000013">
    <property type="protein sequence ID" value="MDC4241021.1"/>
    <property type="molecule type" value="Genomic_DNA"/>
</dbReference>
<accession>A0A9X3XM07</accession>
<proteinExistence type="predicted"/>
<organism evidence="1 2">
    <name type="scientific">Clostridium tertium</name>
    <dbReference type="NCBI Taxonomy" id="1559"/>
    <lineage>
        <taxon>Bacteria</taxon>
        <taxon>Bacillati</taxon>
        <taxon>Bacillota</taxon>
        <taxon>Clostridia</taxon>
        <taxon>Eubacteriales</taxon>
        <taxon>Clostridiaceae</taxon>
        <taxon>Clostridium</taxon>
    </lineage>
</organism>
<dbReference type="Proteomes" id="UP001141183">
    <property type="component" value="Unassembled WGS sequence"/>
</dbReference>
<comment type="caution">
    <text evidence="1">The sequence shown here is derived from an EMBL/GenBank/DDBJ whole genome shotgun (WGS) entry which is preliminary data.</text>
</comment>
<keyword evidence="2" id="KW-1185">Reference proteome</keyword>
<dbReference type="AlphaFoldDB" id="A0A9X3XM07"/>
<protein>
    <submittedName>
        <fullName evidence="1">Uncharacterized protein</fullName>
    </submittedName>
</protein>
<evidence type="ECO:0000313" key="2">
    <source>
        <dbReference type="Proteomes" id="UP001141183"/>
    </source>
</evidence>
<dbReference type="RefSeq" id="WP_111930525.1">
    <property type="nucleotide sequence ID" value="NZ_JADPEJ010000005.1"/>
</dbReference>
<name>A0A9X3XM07_9CLOT</name>
<evidence type="ECO:0000313" key="1">
    <source>
        <dbReference type="EMBL" id="MDC4241021.1"/>
    </source>
</evidence>
<reference evidence="1" key="1">
    <citation type="submission" date="2022-05" db="EMBL/GenBank/DDBJ databases">
        <title>Draft genome sequence of Clostridium tertium strain CP3 isolated from Peru.</title>
        <authorList>
            <person name="Hurtado R."/>
            <person name="Lima L."/>
            <person name="Sousa T."/>
            <person name="Jaiswal A.K."/>
            <person name="Tiwari S."/>
            <person name="Maturrano L."/>
            <person name="Brenig B."/>
            <person name="Azevedo V."/>
        </authorList>
    </citation>
    <scope>NUCLEOTIDE SEQUENCE</scope>
    <source>
        <strain evidence="1">CP3</strain>
    </source>
</reference>